<dbReference type="Proteomes" id="UP000199529">
    <property type="component" value="Unassembled WGS sequence"/>
</dbReference>
<keyword evidence="2" id="KW-1185">Reference proteome</keyword>
<name>A0A1H3L874_9PSEU</name>
<reference evidence="2" key="1">
    <citation type="submission" date="2016-10" db="EMBL/GenBank/DDBJ databases">
        <authorList>
            <person name="Varghese N."/>
            <person name="Submissions S."/>
        </authorList>
    </citation>
    <scope>NUCLEOTIDE SEQUENCE [LARGE SCALE GENOMIC DNA]</scope>
    <source>
        <strain evidence="2">CGMCC 4.3530</strain>
    </source>
</reference>
<sequence length="202" mass="22962">MHGRIRGVTTERLLDQQELINREARQVAAELDLMAVLGAVGEPVQVGSSALRVMVRRDLDVTVVCRELDRDAHLAVARIGAELAVLERVREVRLRDDTGMWNTDPRYPDGLYLGVSYRALDGADWTLDIWFVDRPDRQPDLEHLRTLAPRLDDDHRALVLAIKEELAKRPAEGIASYEVYRAVLDHGVTTTAEFDDWRADQR</sequence>
<evidence type="ECO:0008006" key="3">
    <source>
        <dbReference type="Google" id="ProtNLM"/>
    </source>
</evidence>
<evidence type="ECO:0000313" key="1">
    <source>
        <dbReference type="EMBL" id="SDY60530.1"/>
    </source>
</evidence>
<organism evidence="1 2">
    <name type="scientific">Saccharopolyspora shandongensis</name>
    <dbReference type="NCBI Taxonomy" id="418495"/>
    <lineage>
        <taxon>Bacteria</taxon>
        <taxon>Bacillati</taxon>
        <taxon>Actinomycetota</taxon>
        <taxon>Actinomycetes</taxon>
        <taxon>Pseudonocardiales</taxon>
        <taxon>Pseudonocardiaceae</taxon>
        <taxon>Saccharopolyspora</taxon>
    </lineage>
</organism>
<dbReference type="AlphaFoldDB" id="A0A1H3L874"/>
<dbReference type="EMBL" id="FNOK01000030">
    <property type="protein sequence ID" value="SDY60530.1"/>
    <property type="molecule type" value="Genomic_DNA"/>
</dbReference>
<accession>A0A1H3L874</accession>
<proteinExistence type="predicted"/>
<gene>
    <name evidence="1" type="ORF">SAMN05216215_103048</name>
</gene>
<protein>
    <recommendedName>
        <fullName evidence="3">Nucleotidyl transferase AbiEii toxin, Type IV TA system</fullName>
    </recommendedName>
</protein>
<evidence type="ECO:0000313" key="2">
    <source>
        <dbReference type="Proteomes" id="UP000199529"/>
    </source>
</evidence>